<keyword evidence="1" id="KW-0808">Transferase</keyword>
<comment type="caution">
    <text evidence="3">The sequence shown here is derived from an EMBL/GenBank/DDBJ whole genome shotgun (WGS) entry which is preliminary data.</text>
</comment>
<reference evidence="3 4" key="1">
    <citation type="journal article" date="2021" name="Int. J. Syst. Evol. Microbiol.">
        <title>Reticulibacter mediterranei gen. nov., sp. nov., within the new family Reticulibacteraceae fam. nov., and Ktedonospora formicarum gen. nov., sp. nov., Ktedonobacter robiniae sp. nov., Dictyobacter formicarum sp. nov. and Dictyobacter arantiisoli sp. nov., belonging to the class Ktedonobacteria.</title>
        <authorList>
            <person name="Yabe S."/>
            <person name="Zheng Y."/>
            <person name="Wang C.M."/>
            <person name="Sakai Y."/>
            <person name="Abe K."/>
            <person name="Yokota A."/>
            <person name="Donadio S."/>
            <person name="Cavaletti L."/>
            <person name="Monciardini P."/>
        </authorList>
    </citation>
    <scope>NUCLEOTIDE SEQUENCE [LARGE SCALE GENOMIC DNA]</scope>
    <source>
        <strain evidence="3 4">SOSP1-9</strain>
    </source>
</reference>
<dbReference type="EMBL" id="BNJJ01000013">
    <property type="protein sequence ID" value="GHO86595.1"/>
    <property type="molecule type" value="Genomic_DNA"/>
</dbReference>
<protein>
    <submittedName>
        <fullName evidence="3">Methyltransferase</fullName>
    </submittedName>
</protein>
<dbReference type="PANTHER" id="PTHR43861">
    <property type="entry name" value="TRANS-ACONITATE 2-METHYLTRANSFERASE-RELATED"/>
    <property type="match status" value="1"/>
</dbReference>
<keyword evidence="3" id="KW-0489">Methyltransferase</keyword>
<keyword evidence="4" id="KW-1185">Reference proteome</keyword>
<gene>
    <name evidence="3" type="ORF">KSZ_46010</name>
</gene>
<proteinExistence type="predicted"/>
<evidence type="ECO:0000256" key="1">
    <source>
        <dbReference type="ARBA" id="ARBA00022679"/>
    </source>
</evidence>
<sequence>MPYAMGEYYEQVNDYDLEYQSQSEQDLPFWRELVMRYTPSQVLELACGSGRIGLELLHSPGSFVLEGLDLEQGMLDAYQRKLAREPEEIQQRVILHHGDMCDYDLEHKGQFDLIFLPFNSICHLYEIEQQLAAFRTTYEHLAPGGHFVVDTFLPDIDYLSDALNRPSTVYLEDEIESPDGDFTMLLYTTRKYDPHEQLQHITWTHEKFFETGENERYLSKLDMHLFFPRELQMLFISTGFSVEAIYGDYLWKPFGKGPRQIVVGRKPKNPS</sequence>
<dbReference type="InterPro" id="IPR041698">
    <property type="entry name" value="Methyltransf_25"/>
</dbReference>
<dbReference type="InterPro" id="IPR029063">
    <property type="entry name" value="SAM-dependent_MTases_sf"/>
</dbReference>
<dbReference type="GO" id="GO:0008168">
    <property type="term" value="F:methyltransferase activity"/>
    <property type="evidence" value="ECO:0007669"/>
    <property type="project" value="UniProtKB-KW"/>
</dbReference>
<dbReference type="GO" id="GO:0032259">
    <property type="term" value="P:methylation"/>
    <property type="evidence" value="ECO:0007669"/>
    <property type="project" value="UniProtKB-KW"/>
</dbReference>
<name>A0ABQ3VLC0_9CHLR</name>
<evidence type="ECO:0000313" key="4">
    <source>
        <dbReference type="Proteomes" id="UP000635565"/>
    </source>
</evidence>
<dbReference type="Pfam" id="PF13649">
    <property type="entry name" value="Methyltransf_25"/>
    <property type="match status" value="1"/>
</dbReference>
<dbReference type="CDD" id="cd02440">
    <property type="entry name" value="AdoMet_MTases"/>
    <property type="match status" value="1"/>
</dbReference>
<dbReference type="SUPFAM" id="SSF53335">
    <property type="entry name" value="S-adenosyl-L-methionine-dependent methyltransferases"/>
    <property type="match status" value="1"/>
</dbReference>
<feature type="domain" description="Methyltransferase" evidence="2">
    <location>
        <begin position="42"/>
        <end position="145"/>
    </location>
</feature>
<evidence type="ECO:0000313" key="3">
    <source>
        <dbReference type="EMBL" id="GHO86595.1"/>
    </source>
</evidence>
<evidence type="ECO:0000259" key="2">
    <source>
        <dbReference type="Pfam" id="PF13649"/>
    </source>
</evidence>
<dbReference type="Gene3D" id="2.20.25.110">
    <property type="entry name" value="S-adenosyl-L-methionine-dependent methyltransferases"/>
    <property type="match status" value="1"/>
</dbReference>
<organism evidence="3 4">
    <name type="scientific">Dictyobacter formicarum</name>
    <dbReference type="NCBI Taxonomy" id="2778368"/>
    <lineage>
        <taxon>Bacteria</taxon>
        <taxon>Bacillati</taxon>
        <taxon>Chloroflexota</taxon>
        <taxon>Ktedonobacteria</taxon>
        <taxon>Ktedonobacterales</taxon>
        <taxon>Dictyobacteraceae</taxon>
        <taxon>Dictyobacter</taxon>
    </lineage>
</organism>
<dbReference type="Gene3D" id="3.40.50.150">
    <property type="entry name" value="Vaccinia Virus protein VP39"/>
    <property type="match status" value="1"/>
</dbReference>
<accession>A0ABQ3VLC0</accession>
<dbReference type="RefSeq" id="WP_201364218.1">
    <property type="nucleotide sequence ID" value="NZ_BNJJ01000013.1"/>
</dbReference>
<dbReference type="Proteomes" id="UP000635565">
    <property type="component" value="Unassembled WGS sequence"/>
</dbReference>